<sequence>MKNPFVLPNLSRKIKFAKNLGFEEALMGTVTKDAEILDDKRDTLNYRSLFIIIIIGLSLLLSRTIYLQVVKGSEYRALAEGNKLRAQYILAPRGQLLDREGLVLVGNMPSFELAVVTSDLSTDKTEFDGRLTQVGSILGKDPSFLLDIIRQMTKDAFQAQTLAQNITKDQALILMAKASDLKGFVVQNNPIRHYKDPLVFAHLTGYTGKITTAELEENQDQDYALNDYIGKNGIEFAYEEKLRGVAGKQQAEVDAQGLFKKALQEIPARPGSDVKLNIDYDLQKVIYDSLLKVMGKRGLKRAAAIATSPQTGEVLALLSLPSFDSNLFARGITQDEFNKIINDPNQPLLDRVISGTYPPGSTIKPVMAIAGLSEGIVTPQTKILDDGVIRVGIYNFYGYEREGLGLMDIYSAIARSSDIYFYTLGGGNPKSVVKQGLGPDKIATWFRKFNLGSPLEIDLPSEKSGLVPDPDWKERVKKENWFLGDTYHESIGQGDVLATPLQVNSWTATIANGGRVLRPYLLHQDSGGQPKVIAENIIDPSYIQVVQDAMRQAVTLGSARSLLDLPIEVSGKTGTAQFDARDLRRTHAWFTSYAPSSNPQIALTILVEAGGEGYAVAVPVAKEVYQWWAENRYNK</sequence>
<accession>A0A1F5NRH3</accession>
<evidence type="ECO:0000256" key="6">
    <source>
        <dbReference type="ARBA" id="ARBA00022692"/>
    </source>
</evidence>
<dbReference type="GO" id="GO:0071555">
    <property type="term" value="P:cell wall organization"/>
    <property type="evidence" value="ECO:0007669"/>
    <property type="project" value="UniProtKB-KW"/>
</dbReference>
<keyword evidence="3" id="KW-1003">Cell membrane</keyword>
<keyword evidence="5" id="KW-0645">Protease</keyword>
<dbReference type="EMBL" id="MFEJ01000016">
    <property type="protein sequence ID" value="OGE80269.1"/>
    <property type="molecule type" value="Genomic_DNA"/>
</dbReference>
<dbReference type="GO" id="GO:0006508">
    <property type="term" value="P:proteolysis"/>
    <property type="evidence" value="ECO:0007669"/>
    <property type="project" value="UniProtKB-KW"/>
</dbReference>
<evidence type="ECO:0000256" key="12">
    <source>
        <dbReference type="ARBA" id="ARBA00023316"/>
    </source>
</evidence>
<evidence type="ECO:0000256" key="13">
    <source>
        <dbReference type="SAM" id="Phobius"/>
    </source>
</evidence>
<dbReference type="PANTHER" id="PTHR30627:SF2">
    <property type="entry name" value="PEPTIDOGLYCAN D,D-TRANSPEPTIDASE MRDA"/>
    <property type="match status" value="1"/>
</dbReference>
<evidence type="ECO:0000256" key="4">
    <source>
        <dbReference type="ARBA" id="ARBA00022519"/>
    </source>
</evidence>
<keyword evidence="8" id="KW-0133">Cell shape</keyword>
<feature type="domain" description="Penicillin-binding protein transpeptidase" evidence="14">
    <location>
        <begin position="303"/>
        <end position="625"/>
    </location>
</feature>
<gene>
    <name evidence="16" type="ORF">A2660_01030</name>
</gene>
<dbReference type="InterPro" id="IPR050515">
    <property type="entry name" value="Beta-lactam/transpept"/>
</dbReference>
<evidence type="ECO:0000256" key="5">
    <source>
        <dbReference type="ARBA" id="ARBA00022670"/>
    </source>
</evidence>
<dbReference type="InterPro" id="IPR005311">
    <property type="entry name" value="PBP_dimer"/>
</dbReference>
<feature type="transmembrane region" description="Helical" evidence="13">
    <location>
        <begin position="49"/>
        <end position="69"/>
    </location>
</feature>
<dbReference type="Gene3D" id="3.40.710.10">
    <property type="entry name" value="DD-peptidase/beta-lactamase superfamily"/>
    <property type="match status" value="1"/>
</dbReference>
<evidence type="ECO:0000256" key="3">
    <source>
        <dbReference type="ARBA" id="ARBA00022475"/>
    </source>
</evidence>
<comment type="caution">
    <text evidence="16">The sequence shown here is derived from an EMBL/GenBank/DDBJ whole genome shotgun (WGS) entry which is preliminary data.</text>
</comment>
<keyword evidence="4" id="KW-0997">Cell inner membrane</keyword>
<dbReference type="InterPro" id="IPR017790">
    <property type="entry name" value="Penicillin-binding_protein_2"/>
</dbReference>
<dbReference type="NCBIfam" id="TIGR03423">
    <property type="entry name" value="pbp2_mrdA"/>
    <property type="match status" value="1"/>
</dbReference>
<evidence type="ECO:0000259" key="14">
    <source>
        <dbReference type="Pfam" id="PF00905"/>
    </source>
</evidence>
<evidence type="ECO:0000259" key="15">
    <source>
        <dbReference type="Pfam" id="PF03717"/>
    </source>
</evidence>
<evidence type="ECO:0000256" key="9">
    <source>
        <dbReference type="ARBA" id="ARBA00022984"/>
    </source>
</evidence>
<dbReference type="SUPFAM" id="SSF56519">
    <property type="entry name" value="Penicillin binding protein dimerisation domain"/>
    <property type="match status" value="1"/>
</dbReference>
<dbReference type="GO" id="GO:0009002">
    <property type="term" value="F:serine-type D-Ala-D-Ala carboxypeptidase activity"/>
    <property type="evidence" value="ECO:0007669"/>
    <property type="project" value="InterPro"/>
</dbReference>
<evidence type="ECO:0000313" key="16">
    <source>
        <dbReference type="EMBL" id="OGE80269.1"/>
    </source>
</evidence>
<dbReference type="InterPro" id="IPR036138">
    <property type="entry name" value="PBP_dimer_sf"/>
</dbReference>
<dbReference type="PANTHER" id="PTHR30627">
    <property type="entry name" value="PEPTIDOGLYCAN D,D-TRANSPEPTIDASE"/>
    <property type="match status" value="1"/>
</dbReference>
<dbReference type="Gene3D" id="3.90.1310.10">
    <property type="entry name" value="Penicillin-binding protein 2a (Domain 2)"/>
    <property type="match status" value="1"/>
</dbReference>
<evidence type="ECO:0000313" key="17">
    <source>
        <dbReference type="Proteomes" id="UP000176233"/>
    </source>
</evidence>
<keyword evidence="6 13" id="KW-0812">Transmembrane</keyword>
<reference evidence="16 17" key="1">
    <citation type="journal article" date="2016" name="Nat. Commun.">
        <title>Thousands of microbial genomes shed light on interconnected biogeochemical processes in an aquifer system.</title>
        <authorList>
            <person name="Anantharaman K."/>
            <person name="Brown C.T."/>
            <person name="Hug L.A."/>
            <person name="Sharon I."/>
            <person name="Castelle C.J."/>
            <person name="Probst A.J."/>
            <person name="Thomas B.C."/>
            <person name="Singh A."/>
            <person name="Wilkins M.J."/>
            <person name="Karaoz U."/>
            <person name="Brodie E.L."/>
            <person name="Williams K.H."/>
            <person name="Hubbard S.S."/>
            <person name="Banfield J.F."/>
        </authorList>
    </citation>
    <scope>NUCLEOTIDE SEQUENCE [LARGE SCALE GENOMIC DNA]</scope>
</reference>
<keyword evidence="12" id="KW-0961">Cell wall biogenesis/degradation</keyword>
<organism evidence="16 17">
    <name type="scientific">Candidatus Doudnabacteria bacterium RIFCSPHIGHO2_01_FULL_45_18</name>
    <dbReference type="NCBI Taxonomy" id="1817823"/>
    <lineage>
        <taxon>Bacteria</taxon>
        <taxon>Candidatus Doudnaibacteriota</taxon>
    </lineage>
</organism>
<feature type="domain" description="Penicillin-binding protein dimerisation" evidence="15">
    <location>
        <begin position="89"/>
        <end position="258"/>
    </location>
</feature>
<name>A0A1F5NRH3_9BACT</name>
<evidence type="ECO:0000256" key="11">
    <source>
        <dbReference type="ARBA" id="ARBA00023136"/>
    </source>
</evidence>
<keyword evidence="9" id="KW-0573">Peptidoglycan synthesis</keyword>
<evidence type="ECO:0000256" key="10">
    <source>
        <dbReference type="ARBA" id="ARBA00022989"/>
    </source>
</evidence>
<comment type="subcellular location">
    <subcellularLocation>
        <location evidence="2">Cell membrane</location>
    </subcellularLocation>
    <subcellularLocation>
        <location evidence="1">Membrane</location>
        <topology evidence="1">Single-pass membrane protein</topology>
    </subcellularLocation>
</comment>
<dbReference type="Pfam" id="PF03717">
    <property type="entry name" value="PBP_dimer"/>
    <property type="match status" value="1"/>
</dbReference>
<dbReference type="GO" id="GO:0008658">
    <property type="term" value="F:penicillin binding"/>
    <property type="evidence" value="ECO:0007669"/>
    <property type="project" value="InterPro"/>
</dbReference>
<dbReference type="Gene3D" id="3.30.1390.30">
    <property type="entry name" value="Penicillin-binding protein 2a, domain 3"/>
    <property type="match status" value="1"/>
</dbReference>
<proteinExistence type="predicted"/>
<evidence type="ECO:0000256" key="8">
    <source>
        <dbReference type="ARBA" id="ARBA00022960"/>
    </source>
</evidence>
<dbReference type="GO" id="GO:0008360">
    <property type="term" value="P:regulation of cell shape"/>
    <property type="evidence" value="ECO:0007669"/>
    <property type="project" value="UniProtKB-KW"/>
</dbReference>
<dbReference type="InterPro" id="IPR001460">
    <property type="entry name" value="PCN-bd_Tpept"/>
</dbReference>
<dbReference type="GO" id="GO:0009252">
    <property type="term" value="P:peptidoglycan biosynthetic process"/>
    <property type="evidence" value="ECO:0007669"/>
    <property type="project" value="UniProtKB-KW"/>
</dbReference>
<dbReference type="Pfam" id="PF00905">
    <property type="entry name" value="Transpeptidase"/>
    <property type="match status" value="1"/>
</dbReference>
<protein>
    <submittedName>
        <fullName evidence="16">Penicillin-binding protein 2</fullName>
    </submittedName>
</protein>
<dbReference type="GO" id="GO:0071972">
    <property type="term" value="F:peptidoglycan L,D-transpeptidase activity"/>
    <property type="evidence" value="ECO:0007669"/>
    <property type="project" value="TreeGrafter"/>
</dbReference>
<keyword evidence="11 13" id="KW-0472">Membrane</keyword>
<dbReference type="SUPFAM" id="SSF56601">
    <property type="entry name" value="beta-lactamase/transpeptidase-like"/>
    <property type="match status" value="1"/>
</dbReference>
<keyword evidence="10 13" id="KW-1133">Transmembrane helix</keyword>
<dbReference type="AlphaFoldDB" id="A0A1F5NRH3"/>
<dbReference type="Proteomes" id="UP000176233">
    <property type="component" value="Unassembled WGS sequence"/>
</dbReference>
<evidence type="ECO:0000256" key="1">
    <source>
        <dbReference type="ARBA" id="ARBA00004167"/>
    </source>
</evidence>
<evidence type="ECO:0000256" key="2">
    <source>
        <dbReference type="ARBA" id="ARBA00004236"/>
    </source>
</evidence>
<keyword evidence="7" id="KW-0378">Hydrolase</keyword>
<dbReference type="GO" id="GO:0005886">
    <property type="term" value="C:plasma membrane"/>
    <property type="evidence" value="ECO:0007669"/>
    <property type="project" value="UniProtKB-SubCell"/>
</dbReference>
<dbReference type="InterPro" id="IPR012338">
    <property type="entry name" value="Beta-lactam/transpept-like"/>
</dbReference>
<evidence type="ECO:0000256" key="7">
    <source>
        <dbReference type="ARBA" id="ARBA00022801"/>
    </source>
</evidence>